<dbReference type="Proteomes" id="UP000054485">
    <property type="component" value="Unassembled WGS sequence"/>
</dbReference>
<keyword evidence="3" id="KW-1185">Reference proteome</keyword>
<feature type="transmembrane region" description="Helical" evidence="1">
    <location>
        <begin position="50"/>
        <end position="70"/>
    </location>
</feature>
<dbReference type="InParanoid" id="A0A0D0ASF2"/>
<feature type="transmembrane region" description="Helical" evidence="1">
    <location>
        <begin position="172"/>
        <end position="194"/>
    </location>
</feature>
<reference evidence="3" key="2">
    <citation type="submission" date="2015-01" db="EMBL/GenBank/DDBJ databases">
        <title>Evolutionary Origins and Diversification of the Mycorrhizal Mutualists.</title>
        <authorList>
            <consortium name="DOE Joint Genome Institute"/>
            <consortium name="Mycorrhizal Genomics Consortium"/>
            <person name="Kohler A."/>
            <person name="Kuo A."/>
            <person name="Nagy L.G."/>
            <person name="Floudas D."/>
            <person name="Copeland A."/>
            <person name="Barry K.W."/>
            <person name="Cichocki N."/>
            <person name="Veneault-Fourrey C."/>
            <person name="LaButti K."/>
            <person name="Lindquist E.A."/>
            <person name="Lipzen A."/>
            <person name="Lundell T."/>
            <person name="Morin E."/>
            <person name="Murat C."/>
            <person name="Riley R."/>
            <person name="Ohm R."/>
            <person name="Sun H."/>
            <person name="Tunlid A."/>
            <person name="Henrissat B."/>
            <person name="Grigoriev I.V."/>
            <person name="Hibbett D.S."/>
            <person name="Martin F."/>
        </authorList>
    </citation>
    <scope>NUCLEOTIDE SEQUENCE [LARGE SCALE GENOMIC DNA]</scope>
    <source>
        <strain evidence="3">UH-Slu-Lm8-n1</strain>
    </source>
</reference>
<reference evidence="2 3" key="1">
    <citation type="submission" date="2014-04" db="EMBL/GenBank/DDBJ databases">
        <authorList>
            <consortium name="DOE Joint Genome Institute"/>
            <person name="Kuo A."/>
            <person name="Ruytinx J."/>
            <person name="Rineau F."/>
            <person name="Colpaert J."/>
            <person name="Kohler A."/>
            <person name="Nagy L.G."/>
            <person name="Floudas D."/>
            <person name="Copeland A."/>
            <person name="Barry K.W."/>
            <person name="Cichocki N."/>
            <person name="Veneault-Fourrey C."/>
            <person name="LaButti K."/>
            <person name="Lindquist E.A."/>
            <person name="Lipzen A."/>
            <person name="Lundell T."/>
            <person name="Morin E."/>
            <person name="Murat C."/>
            <person name="Sun H."/>
            <person name="Tunlid A."/>
            <person name="Henrissat B."/>
            <person name="Grigoriev I.V."/>
            <person name="Hibbett D.S."/>
            <person name="Martin F."/>
            <person name="Nordberg H.P."/>
            <person name="Cantor M.N."/>
            <person name="Hua S.X."/>
        </authorList>
    </citation>
    <scope>NUCLEOTIDE SEQUENCE [LARGE SCALE GENOMIC DNA]</scope>
    <source>
        <strain evidence="2 3">UH-Slu-Lm8-n1</strain>
    </source>
</reference>
<feature type="transmembrane region" description="Helical" evidence="1">
    <location>
        <begin position="215"/>
        <end position="237"/>
    </location>
</feature>
<gene>
    <name evidence="2" type="ORF">CY34DRAFT_812581</name>
</gene>
<keyword evidence="1" id="KW-0812">Transmembrane</keyword>
<evidence type="ECO:0000313" key="3">
    <source>
        <dbReference type="Proteomes" id="UP000054485"/>
    </source>
</evidence>
<dbReference type="AlphaFoldDB" id="A0A0D0ASF2"/>
<evidence type="ECO:0000256" key="1">
    <source>
        <dbReference type="SAM" id="Phobius"/>
    </source>
</evidence>
<sequence>MTSSGIPLDSANVLSTSLECILYGFSVLMFMGTVWALTYKCRMQDINRPISVVAIMLFLISTAHIVVDIFRAEEGLVTYRDTFPGGPAGFFGDITQKSYATKHALYLLQTLLADGVVIYRCFVVWQTVWVIIIPSLLWCGSVVTGVAANYYIAQASSSTIIFVKPLGQWITAFVVLTIVTNFLSSGLLAYRIWVIDHNSSTIRATKRTMMPIVRVLMDAAALYSATLVTTLICFLCSNNGEMVLVDMAVPIMAIAFYMVLIRIAITRQTRSCLSTWTASEMEQGKLRPFQAHICQLTLKDGVSSYGIGSEDRPSTCNVESPCQM</sequence>
<organism evidence="2 3">
    <name type="scientific">Suillus luteus UH-Slu-Lm8-n1</name>
    <dbReference type="NCBI Taxonomy" id="930992"/>
    <lineage>
        <taxon>Eukaryota</taxon>
        <taxon>Fungi</taxon>
        <taxon>Dikarya</taxon>
        <taxon>Basidiomycota</taxon>
        <taxon>Agaricomycotina</taxon>
        <taxon>Agaricomycetes</taxon>
        <taxon>Agaricomycetidae</taxon>
        <taxon>Boletales</taxon>
        <taxon>Suillineae</taxon>
        <taxon>Suillaceae</taxon>
        <taxon>Suillus</taxon>
    </lineage>
</organism>
<dbReference type="OrthoDB" id="3354175at2759"/>
<dbReference type="HOGENOM" id="CLU_044614_3_3_1"/>
<feature type="transmembrane region" description="Helical" evidence="1">
    <location>
        <begin position="243"/>
        <end position="265"/>
    </location>
</feature>
<keyword evidence="1" id="KW-1133">Transmembrane helix</keyword>
<name>A0A0D0ASF2_9AGAM</name>
<accession>A0A0D0ASF2</accession>
<evidence type="ECO:0000313" key="2">
    <source>
        <dbReference type="EMBL" id="KIK34893.1"/>
    </source>
</evidence>
<feature type="transmembrane region" description="Helical" evidence="1">
    <location>
        <begin position="104"/>
        <end position="122"/>
    </location>
</feature>
<proteinExistence type="predicted"/>
<dbReference type="EMBL" id="KN835690">
    <property type="protein sequence ID" value="KIK34893.1"/>
    <property type="molecule type" value="Genomic_DNA"/>
</dbReference>
<keyword evidence="1" id="KW-0472">Membrane</keyword>
<feature type="transmembrane region" description="Helical" evidence="1">
    <location>
        <begin position="129"/>
        <end position="152"/>
    </location>
</feature>
<feature type="transmembrane region" description="Helical" evidence="1">
    <location>
        <begin position="20"/>
        <end position="38"/>
    </location>
</feature>
<protein>
    <submittedName>
        <fullName evidence="2">Unplaced genomic scaffold CY34scaffold_559, whole genome shotgun sequence</fullName>
    </submittedName>
</protein>